<evidence type="ECO:0000256" key="2">
    <source>
        <dbReference type="SAM" id="Phobius"/>
    </source>
</evidence>
<organism evidence="3">
    <name type="scientific">Nematocida ausubeli (strain ATCC PRA-371 / ERTm2)</name>
    <name type="common">Nematode killer fungus</name>
    <dbReference type="NCBI Taxonomy" id="1913371"/>
    <lineage>
        <taxon>Eukaryota</taxon>
        <taxon>Fungi</taxon>
        <taxon>Fungi incertae sedis</taxon>
        <taxon>Microsporidia</taxon>
        <taxon>Nematocida</taxon>
    </lineage>
</organism>
<protein>
    <submittedName>
        <fullName evidence="3">Uncharacterized protein</fullName>
    </submittedName>
</protein>
<evidence type="ECO:0000256" key="1">
    <source>
        <dbReference type="SAM" id="MobiDB-lite"/>
    </source>
</evidence>
<feature type="transmembrane region" description="Helical" evidence="2">
    <location>
        <begin position="205"/>
        <end position="228"/>
    </location>
</feature>
<sequence>MENVNTRLNNNTAHNTSTHDAQSYASSQRYLKDKAIYIKWYKRFSRVMCTFHVYLTIGFTFLFGIAFSSELFYHKNGLYPEFLGLFSIGMVFIAAYSLFIDITRYPLNVYADYKDELTEYLIIEVCKFAIPMILSLAVGLSFGALCTSGLVLYNTKIICSYFLIFLVLINTALEIIEALYTLAYLKNVRIVEQPYKKNVNMAICAGEYAIIATILLFFVFCVYSGFLSSYTSSFLKKMETMSKI</sequence>
<evidence type="ECO:0000313" key="3">
    <source>
        <dbReference type="EMBL" id="EHY64541.1"/>
    </source>
</evidence>
<dbReference type="EMBL" id="JH604640">
    <property type="protein sequence ID" value="EHY64541.1"/>
    <property type="molecule type" value="Genomic_DNA"/>
</dbReference>
<accession>H8ZFI0</accession>
<name>H8ZFI0_NEMA1</name>
<gene>
    <name evidence="3" type="ORF">NERG_02351</name>
</gene>
<keyword evidence="2" id="KW-0472">Membrane</keyword>
<dbReference type="HOGENOM" id="CLU_1138279_0_0_1"/>
<dbReference type="AlphaFoldDB" id="H8ZFI0"/>
<keyword evidence="2" id="KW-1133">Transmembrane helix</keyword>
<proteinExistence type="predicted"/>
<feature type="transmembrane region" description="Helical" evidence="2">
    <location>
        <begin position="120"/>
        <end position="153"/>
    </location>
</feature>
<reference evidence="3" key="1">
    <citation type="submission" date="2011-03" db="EMBL/GenBank/DDBJ databases">
        <title>The Genome Sequence of Nematocida sp1 strain ERTm2.</title>
        <authorList>
            <consortium name="The Broad Institute Genome Sequencing Platform"/>
            <consortium name="The Broad Institute Genome Sequencing Center for Infectious Disease"/>
            <person name="Cuomo C."/>
            <person name="Troemel E."/>
            <person name="Young S.K."/>
            <person name="Zeng Q."/>
            <person name="Gargeya S."/>
            <person name="Fitzgerald M."/>
            <person name="Haas B."/>
            <person name="Abouelleil A."/>
            <person name="Alvarado L."/>
            <person name="Arachchi H.M."/>
            <person name="Berlin A."/>
            <person name="Brown A."/>
            <person name="Chapman S.B."/>
            <person name="Chen Z."/>
            <person name="Dunbar C."/>
            <person name="Freedman E."/>
            <person name="Gearin G."/>
            <person name="Gellesch M."/>
            <person name="Goldberg J."/>
            <person name="Griggs A."/>
            <person name="Gujja S."/>
            <person name="Heilman E.R."/>
            <person name="Heiman D."/>
            <person name="Howarth C."/>
            <person name="Larson L."/>
            <person name="Lui A."/>
            <person name="MacDonald P.J.P."/>
            <person name="Mehta T."/>
            <person name="Montmayeur A."/>
            <person name="Murphy C."/>
            <person name="Neiman D."/>
            <person name="Pearson M."/>
            <person name="Priest M."/>
            <person name="Roberts A."/>
            <person name="Saif S."/>
            <person name="Shea T."/>
            <person name="Shenoy N."/>
            <person name="Sisk P."/>
            <person name="Stolte C."/>
            <person name="Sykes S."/>
            <person name="White J."/>
            <person name="Yandava C."/>
            <person name="Wortman J."/>
            <person name="Nusbaum C."/>
            <person name="Birren B."/>
        </authorList>
    </citation>
    <scope>NUCLEOTIDE SEQUENCE</scope>
    <source>
        <strain evidence="3">ERTm2</strain>
    </source>
</reference>
<feature type="transmembrane region" description="Helical" evidence="2">
    <location>
        <begin position="51"/>
        <end position="73"/>
    </location>
</feature>
<feature type="region of interest" description="Disordered" evidence="1">
    <location>
        <begin position="1"/>
        <end position="20"/>
    </location>
</feature>
<feature type="transmembrane region" description="Helical" evidence="2">
    <location>
        <begin position="160"/>
        <end position="185"/>
    </location>
</feature>
<keyword evidence="2" id="KW-0812">Transmembrane</keyword>
<feature type="transmembrane region" description="Helical" evidence="2">
    <location>
        <begin position="82"/>
        <end position="100"/>
    </location>
</feature>
<dbReference type="Proteomes" id="UP000005622">
    <property type="component" value="Unassembled WGS sequence"/>
</dbReference>